<organism evidence="2 3">
    <name type="scientific">Paenibacillus cisolokensis</name>
    <dbReference type="NCBI Taxonomy" id="1658519"/>
    <lineage>
        <taxon>Bacteria</taxon>
        <taxon>Bacillati</taxon>
        <taxon>Bacillota</taxon>
        <taxon>Bacilli</taxon>
        <taxon>Bacillales</taxon>
        <taxon>Paenibacillaceae</taxon>
        <taxon>Paenibacillus</taxon>
    </lineage>
</organism>
<gene>
    <name evidence="2" type="ORF">PACILC2_51370</name>
</gene>
<keyword evidence="3" id="KW-1185">Reference proteome</keyword>
<dbReference type="EMBL" id="BOVJ01000192">
    <property type="protein sequence ID" value="GIQ66569.1"/>
    <property type="molecule type" value="Genomic_DNA"/>
</dbReference>
<name>A0ABQ4NEC6_9BACL</name>
<evidence type="ECO:0000313" key="2">
    <source>
        <dbReference type="EMBL" id="GIQ66569.1"/>
    </source>
</evidence>
<dbReference type="Proteomes" id="UP000680304">
    <property type="component" value="Unassembled WGS sequence"/>
</dbReference>
<sequence length="57" mass="6609">MSDFVDQVKNLAKRVKKLKDSILTEEATKTSVIMPFSKLLDMMFLILKNSFRNSLLM</sequence>
<proteinExistence type="predicted"/>
<keyword evidence="1" id="KW-0175">Coiled coil</keyword>
<evidence type="ECO:0000313" key="3">
    <source>
        <dbReference type="Proteomes" id="UP000680304"/>
    </source>
</evidence>
<accession>A0ABQ4NEC6</accession>
<reference evidence="2 3" key="1">
    <citation type="submission" date="2021-04" db="EMBL/GenBank/DDBJ databases">
        <title>Draft genome sequence of Paenibacillus cisolokensis, LC2-13A.</title>
        <authorList>
            <person name="Uke A."/>
            <person name="Chhe C."/>
            <person name="Baramee S."/>
            <person name="Kosugi A."/>
        </authorList>
    </citation>
    <scope>NUCLEOTIDE SEQUENCE [LARGE SCALE GENOMIC DNA]</scope>
    <source>
        <strain evidence="2 3">LC2-13A</strain>
    </source>
</reference>
<evidence type="ECO:0000256" key="1">
    <source>
        <dbReference type="SAM" id="Coils"/>
    </source>
</evidence>
<protein>
    <submittedName>
        <fullName evidence="2">Uncharacterized protein</fullName>
    </submittedName>
</protein>
<feature type="coiled-coil region" evidence="1">
    <location>
        <begin position="1"/>
        <end position="28"/>
    </location>
</feature>
<comment type="caution">
    <text evidence="2">The sequence shown here is derived from an EMBL/GenBank/DDBJ whole genome shotgun (WGS) entry which is preliminary data.</text>
</comment>